<dbReference type="RefSeq" id="WP_212189670.1">
    <property type="nucleotide sequence ID" value="NZ_JAGTAR010000010.1"/>
</dbReference>
<gene>
    <name evidence="1" type="ORF">KDU71_08605</name>
</gene>
<comment type="caution">
    <text evidence="1">The sequence shown here is derived from an EMBL/GenBank/DDBJ whole genome shotgun (WGS) entry which is preliminary data.</text>
</comment>
<dbReference type="Proteomes" id="UP000679220">
    <property type="component" value="Unassembled WGS sequence"/>
</dbReference>
<reference evidence="1" key="1">
    <citation type="journal article" date="2018" name="Int. J. Syst. Evol. Microbiol.">
        <title>Carboxylicivirga sediminis sp. nov., isolated from coastal sediment.</title>
        <authorList>
            <person name="Wang F.Q."/>
            <person name="Ren L.H."/>
            <person name="Zou R.J."/>
            <person name="Sun Y.Z."/>
            <person name="Liu X.J."/>
            <person name="Jiang F."/>
            <person name="Liu L.J."/>
        </authorList>
    </citation>
    <scope>NUCLEOTIDE SEQUENCE</scope>
    <source>
        <strain evidence="1">JR1</strain>
    </source>
</reference>
<dbReference type="AlphaFoldDB" id="A0A941F2M8"/>
<protein>
    <submittedName>
        <fullName evidence="1">Uncharacterized protein</fullName>
    </submittedName>
</protein>
<evidence type="ECO:0000313" key="1">
    <source>
        <dbReference type="EMBL" id="MBR8535616.1"/>
    </source>
</evidence>
<proteinExistence type="predicted"/>
<evidence type="ECO:0000313" key="2">
    <source>
        <dbReference type="Proteomes" id="UP000679220"/>
    </source>
</evidence>
<keyword evidence="2" id="KW-1185">Reference proteome</keyword>
<accession>A0A941F2M8</accession>
<dbReference type="EMBL" id="JAGTAR010000010">
    <property type="protein sequence ID" value="MBR8535616.1"/>
    <property type="molecule type" value="Genomic_DNA"/>
</dbReference>
<name>A0A941F2M8_9BACT</name>
<reference evidence="1" key="2">
    <citation type="submission" date="2021-04" db="EMBL/GenBank/DDBJ databases">
        <authorList>
            <person name="Zhang T."/>
            <person name="Zhang Y."/>
            <person name="Lu D."/>
            <person name="Zuo D."/>
            <person name="Du Z."/>
        </authorList>
    </citation>
    <scope>NUCLEOTIDE SEQUENCE</scope>
    <source>
        <strain evidence="1">JR1</strain>
    </source>
</reference>
<organism evidence="1 2">
    <name type="scientific">Carboxylicivirga sediminis</name>
    <dbReference type="NCBI Taxonomy" id="2006564"/>
    <lineage>
        <taxon>Bacteria</taxon>
        <taxon>Pseudomonadati</taxon>
        <taxon>Bacteroidota</taxon>
        <taxon>Bacteroidia</taxon>
        <taxon>Marinilabiliales</taxon>
        <taxon>Marinilabiliaceae</taxon>
        <taxon>Carboxylicivirga</taxon>
    </lineage>
</organism>
<sequence>MAKKNAKTNLNQRNYSVDDYSSFLSKNDARTKALKKLLKELEDKPKSQNR</sequence>